<dbReference type="Proteomes" id="UP001175228">
    <property type="component" value="Unassembled WGS sequence"/>
</dbReference>
<gene>
    <name evidence="1" type="ORF">EDD18DRAFT_1106909</name>
</gene>
<evidence type="ECO:0000313" key="2">
    <source>
        <dbReference type="Proteomes" id="UP001175228"/>
    </source>
</evidence>
<keyword evidence="2" id="KW-1185">Reference proteome</keyword>
<name>A0AA39UN47_9AGAR</name>
<protein>
    <submittedName>
        <fullName evidence="1">Uncharacterized protein</fullName>
    </submittedName>
</protein>
<reference evidence="1" key="1">
    <citation type="submission" date="2023-06" db="EMBL/GenBank/DDBJ databases">
        <authorList>
            <consortium name="Lawrence Berkeley National Laboratory"/>
            <person name="Ahrendt S."/>
            <person name="Sahu N."/>
            <person name="Indic B."/>
            <person name="Wong-Bajracharya J."/>
            <person name="Merenyi Z."/>
            <person name="Ke H.-M."/>
            <person name="Monk M."/>
            <person name="Kocsube S."/>
            <person name="Drula E."/>
            <person name="Lipzen A."/>
            <person name="Balint B."/>
            <person name="Henrissat B."/>
            <person name="Andreopoulos B."/>
            <person name="Martin F.M."/>
            <person name="Harder C.B."/>
            <person name="Rigling D."/>
            <person name="Ford K.L."/>
            <person name="Foster G.D."/>
            <person name="Pangilinan J."/>
            <person name="Papanicolaou A."/>
            <person name="Barry K."/>
            <person name="LaButti K."/>
            <person name="Viragh M."/>
            <person name="Koriabine M."/>
            <person name="Yan M."/>
            <person name="Riley R."/>
            <person name="Champramary S."/>
            <person name="Plett K.L."/>
            <person name="Tsai I.J."/>
            <person name="Slot J."/>
            <person name="Sipos G."/>
            <person name="Plett J."/>
            <person name="Nagy L.G."/>
            <person name="Grigoriev I.V."/>
        </authorList>
    </citation>
    <scope>NUCLEOTIDE SEQUENCE</scope>
    <source>
        <strain evidence="1">HWK02</strain>
    </source>
</reference>
<sequence>MAFARVKFNPDWWNNNIRIVQNSTELDSRLRKTNNLVINHWFLNLASVFKNPAGKGPLDSGQRLLLRENNGWKGEICSELAGSDRLAVANRCLVPSGTMATDSHIVDIFQPLFQELHKEF</sequence>
<comment type="caution">
    <text evidence="1">The sequence shown here is derived from an EMBL/GenBank/DDBJ whole genome shotgun (WGS) entry which is preliminary data.</text>
</comment>
<dbReference type="AlphaFoldDB" id="A0AA39UN47"/>
<organism evidence="1 2">
    <name type="scientific">Armillaria luteobubalina</name>
    <dbReference type="NCBI Taxonomy" id="153913"/>
    <lineage>
        <taxon>Eukaryota</taxon>
        <taxon>Fungi</taxon>
        <taxon>Dikarya</taxon>
        <taxon>Basidiomycota</taxon>
        <taxon>Agaricomycotina</taxon>
        <taxon>Agaricomycetes</taxon>
        <taxon>Agaricomycetidae</taxon>
        <taxon>Agaricales</taxon>
        <taxon>Marasmiineae</taxon>
        <taxon>Physalacriaceae</taxon>
        <taxon>Armillaria</taxon>
    </lineage>
</organism>
<proteinExistence type="predicted"/>
<accession>A0AA39UN47</accession>
<evidence type="ECO:0000313" key="1">
    <source>
        <dbReference type="EMBL" id="KAK0495073.1"/>
    </source>
</evidence>
<dbReference type="EMBL" id="JAUEPU010000019">
    <property type="protein sequence ID" value="KAK0495073.1"/>
    <property type="molecule type" value="Genomic_DNA"/>
</dbReference>